<keyword evidence="4" id="KW-1185">Reference proteome</keyword>
<dbReference type="OrthoDB" id="9811121at2"/>
<name>A0A4P6JIX7_KTERU</name>
<proteinExistence type="inferred from homology"/>
<dbReference type="AlphaFoldDB" id="A0A4P6JIX7"/>
<dbReference type="Proteomes" id="UP000290365">
    <property type="component" value="Chromosome"/>
</dbReference>
<dbReference type="InterPro" id="IPR036526">
    <property type="entry name" value="C-N_Hydrolase_sf"/>
</dbReference>
<dbReference type="EMBL" id="CP035758">
    <property type="protein sequence ID" value="QBD75044.1"/>
    <property type="molecule type" value="Genomic_DNA"/>
</dbReference>
<dbReference type="KEGG" id="kbs:EPA93_03155"/>
<accession>A0A4P6JIX7</accession>
<gene>
    <name evidence="3" type="ORF">EPA93_03155</name>
</gene>
<dbReference type="CDD" id="cd07197">
    <property type="entry name" value="nitrilase"/>
    <property type="match status" value="1"/>
</dbReference>
<feature type="domain" description="CN hydrolase" evidence="2">
    <location>
        <begin position="1"/>
        <end position="230"/>
    </location>
</feature>
<dbReference type="InterPro" id="IPR003010">
    <property type="entry name" value="C-N_Hydrolase"/>
</dbReference>
<evidence type="ECO:0000256" key="1">
    <source>
        <dbReference type="ARBA" id="ARBA00010613"/>
    </source>
</evidence>
<dbReference type="PANTHER" id="PTHR23088">
    <property type="entry name" value="NITRILASE-RELATED"/>
    <property type="match status" value="1"/>
</dbReference>
<sequence length="238" mass="27453">MRITIAQMCPERDIAHNKQKILSLLKSSLPDEWVAFPEGALSGYFPEEEAFLSAIDPREIEEAIEEIQQEVKRLRCHCLLGTALFTNRSWYNAALLQSYLGEYPAYRKIRLSVLDRKHFAPGSEVPVYTVDDVKLSMQICRELVFPEPWLALKRQDVQIIFHINNAIKPYDQVWEHLLIARAVENRVFVCSVNNSAPPQKLTSYLISPQGEVLLRAQERTEQRLSCEIDLREVKPLSC</sequence>
<comment type="similarity">
    <text evidence="1">Belongs to the carbon-nitrogen hydrolase superfamily. NIT1/NIT2 family.</text>
</comment>
<dbReference type="PANTHER" id="PTHR23088:SF27">
    <property type="entry name" value="DEAMINATED GLUTATHIONE AMIDASE"/>
    <property type="match status" value="1"/>
</dbReference>
<dbReference type="PROSITE" id="PS50263">
    <property type="entry name" value="CN_HYDROLASE"/>
    <property type="match status" value="1"/>
</dbReference>
<evidence type="ECO:0000313" key="4">
    <source>
        <dbReference type="Proteomes" id="UP000290365"/>
    </source>
</evidence>
<evidence type="ECO:0000313" key="3">
    <source>
        <dbReference type="EMBL" id="QBD75044.1"/>
    </source>
</evidence>
<dbReference type="Gene3D" id="3.60.110.10">
    <property type="entry name" value="Carbon-nitrogen hydrolase"/>
    <property type="match status" value="1"/>
</dbReference>
<dbReference type="GO" id="GO:0016787">
    <property type="term" value="F:hydrolase activity"/>
    <property type="evidence" value="ECO:0007669"/>
    <property type="project" value="UniProtKB-KW"/>
</dbReference>
<evidence type="ECO:0000259" key="2">
    <source>
        <dbReference type="PROSITE" id="PS50263"/>
    </source>
</evidence>
<keyword evidence="3" id="KW-0378">Hydrolase</keyword>
<dbReference type="Pfam" id="PF00795">
    <property type="entry name" value="CN_hydrolase"/>
    <property type="match status" value="1"/>
</dbReference>
<organism evidence="3 4">
    <name type="scientific">Ktedonosporobacter rubrisoli</name>
    <dbReference type="NCBI Taxonomy" id="2509675"/>
    <lineage>
        <taxon>Bacteria</taxon>
        <taxon>Bacillati</taxon>
        <taxon>Chloroflexota</taxon>
        <taxon>Ktedonobacteria</taxon>
        <taxon>Ktedonobacterales</taxon>
        <taxon>Ktedonosporobacteraceae</taxon>
        <taxon>Ktedonosporobacter</taxon>
    </lineage>
</organism>
<dbReference type="SUPFAM" id="SSF56317">
    <property type="entry name" value="Carbon-nitrogen hydrolase"/>
    <property type="match status" value="1"/>
</dbReference>
<reference evidence="3 4" key="1">
    <citation type="submission" date="2019-01" db="EMBL/GenBank/DDBJ databases">
        <title>Ktedonosporobacter rubrisoli SCAWS-G2.</title>
        <authorList>
            <person name="Huang Y."/>
            <person name="Yan B."/>
        </authorList>
    </citation>
    <scope>NUCLEOTIDE SEQUENCE [LARGE SCALE GENOMIC DNA]</scope>
    <source>
        <strain evidence="3 4">SCAWS-G2</strain>
    </source>
</reference>
<protein>
    <submittedName>
        <fullName evidence="3">Carbon-nitrogen hydrolase family protein</fullName>
    </submittedName>
</protein>
<dbReference type="RefSeq" id="WP_129885643.1">
    <property type="nucleotide sequence ID" value="NZ_CP035758.1"/>
</dbReference>